<dbReference type="AlphaFoldDB" id="A0A1I7WE96"/>
<name>A0A1I7WE96_HETBA</name>
<evidence type="ECO:0000313" key="2">
    <source>
        <dbReference type="Proteomes" id="UP000095283"/>
    </source>
</evidence>
<sequence>MNELFLIAHVIDIFNSTSYYSNCNYIHLLLAHIQNLEDATRLAQMRAIMNKLVNGFTYLLVYGVKLYYLHMRFGRKYFGEWNESVIFLMNEWLVGILHFYDIKYQQNSACLNHFINYLRI</sequence>
<evidence type="ECO:0000256" key="1">
    <source>
        <dbReference type="SAM" id="Phobius"/>
    </source>
</evidence>
<evidence type="ECO:0000313" key="3">
    <source>
        <dbReference type="WBParaSite" id="Hba_03259"/>
    </source>
</evidence>
<reference evidence="3" key="1">
    <citation type="submission" date="2016-11" db="UniProtKB">
        <authorList>
            <consortium name="WormBaseParasite"/>
        </authorList>
    </citation>
    <scope>IDENTIFICATION</scope>
</reference>
<keyword evidence="1" id="KW-0472">Membrane</keyword>
<keyword evidence="2" id="KW-1185">Reference proteome</keyword>
<keyword evidence="1" id="KW-1133">Transmembrane helix</keyword>
<keyword evidence="1" id="KW-0812">Transmembrane</keyword>
<accession>A0A1I7WE96</accession>
<organism evidence="2 3">
    <name type="scientific">Heterorhabditis bacteriophora</name>
    <name type="common">Entomopathogenic nematode worm</name>
    <dbReference type="NCBI Taxonomy" id="37862"/>
    <lineage>
        <taxon>Eukaryota</taxon>
        <taxon>Metazoa</taxon>
        <taxon>Ecdysozoa</taxon>
        <taxon>Nematoda</taxon>
        <taxon>Chromadorea</taxon>
        <taxon>Rhabditida</taxon>
        <taxon>Rhabditina</taxon>
        <taxon>Rhabditomorpha</taxon>
        <taxon>Strongyloidea</taxon>
        <taxon>Heterorhabditidae</taxon>
        <taxon>Heterorhabditis</taxon>
    </lineage>
</organism>
<protein>
    <submittedName>
        <fullName evidence="3">Uncharacterized protein</fullName>
    </submittedName>
</protein>
<proteinExistence type="predicted"/>
<dbReference type="Proteomes" id="UP000095283">
    <property type="component" value="Unplaced"/>
</dbReference>
<feature type="transmembrane region" description="Helical" evidence="1">
    <location>
        <begin position="52"/>
        <end position="69"/>
    </location>
</feature>
<dbReference type="WBParaSite" id="Hba_03259">
    <property type="protein sequence ID" value="Hba_03259"/>
    <property type="gene ID" value="Hba_03259"/>
</dbReference>